<sequence>MEKTLGCLGNNVIVPHSGKNSGHMSEMFFFRLGKKHNLIQIKNEINICKIRENIIEKIFKTDRNIGEPKWHNQVPIAAIFSSECCQTSITFPDYEQVICTMKINLGEYRRTIKDSKKLIHRSNRIFILPSNRIEFVIINTQTEAPSSFLTKRTGAPVEEELGWMKPFSTFSEM</sequence>
<accession>A0A9Q3D7R3</accession>
<protein>
    <submittedName>
        <fullName evidence="1">Uncharacterized protein</fullName>
    </submittedName>
</protein>
<reference evidence="1" key="1">
    <citation type="submission" date="2021-03" db="EMBL/GenBank/DDBJ databases">
        <title>Draft genome sequence of rust myrtle Austropuccinia psidii MF-1, a brazilian biotype.</title>
        <authorList>
            <person name="Quecine M.C."/>
            <person name="Pachon D.M.R."/>
            <person name="Bonatelli M.L."/>
            <person name="Correr F.H."/>
            <person name="Franceschini L.M."/>
            <person name="Leite T.F."/>
            <person name="Margarido G.R.A."/>
            <person name="Almeida C.A."/>
            <person name="Ferrarezi J.A."/>
            <person name="Labate C.A."/>
        </authorList>
    </citation>
    <scope>NUCLEOTIDE SEQUENCE</scope>
    <source>
        <strain evidence="1">MF-1</strain>
    </source>
</reference>
<comment type="caution">
    <text evidence="1">The sequence shown here is derived from an EMBL/GenBank/DDBJ whole genome shotgun (WGS) entry which is preliminary data.</text>
</comment>
<proteinExistence type="predicted"/>
<dbReference type="Proteomes" id="UP000765509">
    <property type="component" value="Unassembled WGS sequence"/>
</dbReference>
<dbReference type="AlphaFoldDB" id="A0A9Q3D7R3"/>
<evidence type="ECO:0000313" key="1">
    <source>
        <dbReference type="EMBL" id="MBW0498409.1"/>
    </source>
</evidence>
<keyword evidence="2" id="KW-1185">Reference proteome</keyword>
<organism evidence="1 2">
    <name type="scientific">Austropuccinia psidii MF-1</name>
    <dbReference type="NCBI Taxonomy" id="1389203"/>
    <lineage>
        <taxon>Eukaryota</taxon>
        <taxon>Fungi</taxon>
        <taxon>Dikarya</taxon>
        <taxon>Basidiomycota</taxon>
        <taxon>Pucciniomycotina</taxon>
        <taxon>Pucciniomycetes</taxon>
        <taxon>Pucciniales</taxon>
        <taxon>Sphaerophragmiaceae</taxon>
        <taxon>Austropuccinia</taxon>
    </lineage>
</organism>
<gene>
    <name evidence="1" type="ORF">O181_038124</name>
</gene>
<name>A0A9Q3D7R3_9BASI</name>
<dbReference type="EMBL" id="AVOT02014713">
    <property type="protein sequence ID" value="MBW0498409.1"/>
    <property type="molecule type" value="Genomic_DNA"/>
</dbReference>
<evidence type="ECO:0000313" key="2">
    <source>
        <dbReference type="Proteomes" id="UP000765509"/>
    </source>
</evidence>